<gene>
    <name evidence="1" type="ORF">NE237_028624</name>
</gene>
<comment type="caution">
    <text evidence="1">The sequence shown here is derived from an EMBL/GenBank/DDBJ whole genome shotgun (WGS) entry which is preliminary data.</text>
</comment>
<keyword evidence="2" id="KW-1185">Reference proteome</keyword>
<evidence type="ECO:0000313" key="2">
    <source>
        <dbReference type="Proteomes" id="UP001141806"/>
    </source>
</evidence>
<sequence length="119" mass="13459">MPSLIQIVSTRHSDEGRTIPNSRVPAKSTRKTHIVSSPMVVVVNRVSLGTHCIQDLYQAFHIIDSCELLNWSMDRIFLPFIKHQSMTTLALVLQRKSAVVSSLGSSHRSGWHIERRCHS</sequence>
<reference evidence="1" key="1">
    <citation type="journal article" date="2023" name="Plant J.">
        <title>The genome of the king protea, Protea cynaroides.</title>
        <authorList>
            <person name="Chang J."/>
            <person name="Duong T.A."/>
            <person name="Schoeman C."/>
            <person name="Ma X."/>
            <person name="Roodt D."/>
            <person name="Barker N."/>
            <person name="Li Z."/>
            <person name="Van de Peer Y."/>
            <person name="Mizrachi E."/>
        </authorList>
    </citation>
    <scope>NUCLEOTIDE SEQUENCE</scope>
    <source>
        <tissue evidence="1">Young leaves</tissue>
    </source>
</reference>
<proteinExistence type="predicted"/>
<evidence type="ECO:0000313" key="1">
    <source>
        <dbReference type="EMBL" id="KAJ4951792.1"/>
    </source>
</evidence>
<accession>A0A9Q0GTM1</accession>
<dbReference type="Proteomes" id="UP001141806">
    <property type="component" value="Unassembled WGS sequence"/>
</dbReference>
<dbReference type="EMBL" id="JAMYWD010000012">
    <property type="protein sequence ID" value="KAJ4951792.1"/>
    <property type="molecule type" value="Genomic_DNA"/>
</dbReference>
<name>A0A9Q0GTM1_9MAGN</name>
<protein>
    <submittedName>
        <fullName evidence="1">Uncharacterized protein</fullName>
    </submittedName>
</protein>
<organism evidence="1 2">
    <name type="scientific">Protea cynaroides</name>
    <dbReference type="NCBI Taxonomy" id="273540"/>
    <lineage>
        <taxon>Eukaryota</taxon>
        <taxon>Viridiplantae</taxon>
        <taxon>Streptophyta</taxon>
        <taxon>Embryophyta</taxon>
        <taxon>Tracheophyta</taxon>
        <taxon>Spermatophyta</taxon>
        <taxon>Magnoliopsida</taxon>
        <taxon>Proteales</taxon>
        <taxon>Proteaceae</taxon>
        <taxon>Protea</taxon>
    </lineage>
</organism>
<dbReference type="AlphaFoldDB" id="A0A9Q0GTM1"/>